<evidence type="ECO:0000259" key="7">
    <source>
        <dbReference type="Pfam" id="PF01266"/>
    </source>
</evidence>
<dbReference type="InterPro" id="IPR036188">
    <property type="entry name" value="FAD/NAD-bd_sf"/>
</dbReference>
<dbReference type="InterPro" id="IPR006076">
    <property type="entry name" value="FAD-dep_OxRdtase"/>
</dbReference>
<dbReference type="GO" id="GO:0004657">
    <property type="term" value="F:proline dehydrogenase activity"/>
    <property type="evidence" value="ECO:0007669"/>
    <property type="project" value="TreeGrafter"/>
</dbReference>
<keyword evidence="9" id="KW-1185">Reference proteome</keyword>
<dbReference type="GO" id="GO:0008115">
    <property type="term" value="F:sarcosine oxidase activity"/>
    <property type="evidence" value="ECO:0007669"/>
    <property type="project" value="TreeGrafter"/>
</dbReference>
<dbReference type="InParanoid" id="A0A084QNZ4"/>
<keyword evidence="5" id="KW-0560">Oxidoreductase</keyword>
<evidence type="ECO:0000256" key="3">
    <source>
        <dbReference type="ARBA" id="ARBA00022630"/>
    </source>
</evidence>
<dbReference type="Gene3D" id="3.30.9.10">
    <property type="entry name" value="D-Amino Acid Oxidase, subunit A, domain 2"/>
    <property type="match status" value="1"/>
</dbReference>
<evidence type="ECO:0000256" key="4">
    <source>
        <dbReference type="ARBA" id="ARBA00022827"/>
    </source>
</evidence>
<organism evidence="8 9">
    <name type="scientific">Stachybotrys chlorohalonatus (strain IBT 40285)</name>
    <dbReference type="NCBI Taxonomy" id="1283841"/>
    <lineage>
        <taxon>Eukaryota</taxon>
        <taxon>Fungi</taxon>
        <taxon>Dikarya</taxon>
        <taxon>Ascomycota</taxon>
        <taxon>Pezizomycotina</taxon>
        <taxon>Sordariomycetes</taxon>
        <taxon>Hypocreomycetidae</taxon>
        <taxon>Hypocreales</taxon>
        <taxon>Stachybotryaceae</taxon>
        <taxon>Stachybotrys</taxon>
    </lineage>
</organism>
<gene>
    <name evidence="8" type="ORF">S40285_04800</name>
</gene>
<evidence type="ECO:0000313" key="8">
    <source>
        <dbReference type="EMBL" id="KFA65679.1"/>
    </source>
</evidence>
<dbReference type="OMA" id="WRKQGDD"/>
<dbReference type="AlphaFoldDB" id="A0A084QNZ4"/>
<dbReference type="GO" id="GO:0050660">
    <property type="term" value="F:flavin adenine dinucleotide binding"/>
    <property type="evidence" value="ECO:0007669"/>
    <property type="project" value="InterPro"/>
</dbReference>
<comment type="similarity">
    <text evidence="2">Belongs to the MSOX/MTOX family.</text>
</comment>
<evidence type="ECO:0000256" key="1">
    <source>
        <dbReference type="ARBA" id="ARBA00001974"/>
    </source>
</evidence>
<evidence type="ECO:0000256" key="5">
    <source>
        <dbReference type="ARBA" id="ARBA00023002"/>
    </source>
</evidence>
<dbReference type="SUPFAM" id="SSF51905">
    <property type="entry name" value="FAD/NAD(P)-binding domain"/>
    <property type="match status" value="1"/>
</dbReference>
<dbReference type="PANTHER" id="PTHR10961:SF46">
    <property type="entry name" value="PEROXISOMAL SARCOSINE OXIDASE"/>
    <property type="match status" value="1"/>
</dbReference>
<keyword evidence="4" id="KW-0274">FAD</keyword>
<dbReference type="PANTHER" id="PTHR10961">
    <property type="entry name" value="PEROXISOMAL SARCOSINE OXIDASE"/>
    <property type="match status" value="1"/>
</dbReference>
<evidence type="ECO:0000313" key="9">
    <source>
        <dbReference type="Proteomes" id="UP000028524"/>
    </source>
</evidence>
<keyword evidence="3" id="KW-0285">Flavoprotein</keyword>
<dbReference type="OrthoDB" id="2219495at2759"/>
<dbReference type="STRING" id="1283841.A0A084QNZ4"/>
<evidence type="ECO:0000256" key="6">
    <source>
        <dbReference type="SAM" id="MobiDB-lite"/>
    </source>
</evidence>
<sequence length="464" mass="50388">METAPGSILIVGAGVFGLSSAWALTKRPFFADTSIVVVDDIRGAFPPSDGASVDSSRIIRADYANAAYADLASKAQEEWRKQGDDDLGGQGRYTESGFITSANTLEEVSVGGKTGMEYAKASLDNVLRLMKEKGAQEQPARVFHNKEDIQNYLGVQGDPGDWGYLNYGSGWAHAEESMKWLYKQVQGTGRVKLIDAHVDQLVTEGKRVVGAALSDGSVLNADVVFAAAGAWTGGLIDLRGRVEATGHILGYVDITDEESKVLRNHPVVLNLSTGLFVIPPRANVLKVARHGYGYLNPTTITKALPSSPSEQRKPIVASQPLTSRDGAGNTFPAEAKGELRRALRDLVPSMDMENRPWKQTRLCWYSDTRDGDWLVDWHPGWEGLFVACGDSGHGFKFLPVLGDKLVDCLIGQGGELGQMWRWKDVEDEGVGREVDGVYRGLVTNDGSRGGKPGMILKEEMEKSS</sequence>
<dbReference type="Proteomes" id="UP000028524">
    <property type="component" value="Unassembled WGS sequence"/>
</dbReference>
<dbReference type="EMBL" id="KL660569">
    <property type="protein sequence ID" value="KFA65679.1"/>
    <property type="molecule type" value="Genomic_DNA"/>
</dbReference>
<accession>A0A084QNZ4</accession>
<comment type="cofactor">
    <cofactor evidence="1">
        <name>FAD</name>
        <dbReference type="ChEBI" id="CHEBI:57692"/>
    </cofactor>
</comment>
<dbReference type="GO" id="GO:0050031">
    <property type="term" value="F:L-pipecolate oxidase activity"/>
    <property type="evidence" value="ECO:0007669"/>
    <property type="project" value="TreeGrafter"/>
</dbReference>
<dbReference type="Pfam" id="PF01266">
    <property type="entry name" value="DAO"/>
    <property type="match status" value="1"/>
</dbReference>
<feature type="domain" description="FAD dependent oxidoreductase" evidence="7">
    <location>
        <begin position="8"/>
        <end position="407"/>
    </location>
</feature>
<dbReference type="HOGENOM" id="CLU_007884_0_1_1"/>
<proteinExistence type="inferred from homology"/>
<feature type="region of interest" description="Disordered" evidence="6">
    <location>
        <begin position="304"/>
        <end position="332"/>
    </location>
</feature>
<reference evidence="8 9" key="1">
    <citation type="journal article" date="2014" name="BMC Genomics">
        <title>Comparative genome sequencing reveals chemotype-specific gene clusters in the toxigenic black mold Stachybotrys.</title>
        <authorList>
            <person name="Semeiks J."/>
            <person name="Borek D."/>
            <person name="Otwinowski Z."/>
            <person name="Grishin N.V."/>
        </authorList>
    </citation>
    <scope>NUCLEOTIDE SEQUENCE [LARGE SCALE GENOMIC DNA]</scope>
    <source>
        <strain evidence="8 9">IBT 40285</strain>
    </source>
</reference>
<evidence type="ECO:0000256" key="2">
    <source>
        <dbReference type="ARBA" id="ARBA00010989"/>
    </source>
</evidence>
<name>A0A084QNZ4_STAC4</name>
<protein>
    <recommendedName>
        <fullName evidence="7">FAD dependent oxidoreductase domain-containing protein</fullName>
    </recommendedName>
</protein>
<dbReference type="Gene3D" id="3.50.50.60">
    <property type="entry name" value="FAD/NAD(P)-binding domain"/>
    <property type="match status" value="1"/>
</dbReference>
<dbReference type="InterPro" id="IPR045170">
    <property type="entry name" value="MTOX"/>
</dbReference>